<organism evidence="2">
    <name type="scientific">Zea mays</name>
    <name type="common">Maize</name>
    <dbReference type="NCBI Taxonomy" id="4577"/>
    <lineage>
        <taxon>Eukaryota</taxon>
        <taxon>Viridiplantae</taxon>
        <taxon>Streptophyta</taxon>
        <taxon>Embryophyta</taxon>
        <taxon>Tracheophyta</taxon>
        <taxon>Spermatophyta</taxon>
        <taxon>Magnoliopsida</taxon>
        <taxon>Liliopsida</taxon>
        <taxon>Poales</taxon>
        <taxon>Poaceae</taxon>
        <taxon>PACMAD clade</taxon>
        <taxon>Panicoideae</taxon>
        <taxon>Andropogonodae</taxon>
        <taxon>Andropogoneae</taxon>
        <taxon>Tripsacinae</taxon>
        <taxon>Zea</taxon>
    </lineage>
</organism>
<comment type="caution">
    <text evidence="2">The sequence shown here is derived from an EMBL/GenBank/DDBJ whole genome shotgun (WGS) entry which is preliminary data.</text>
</comment>
<dbReference type="AlphaFoldDB" id="A0A317Y8X9"/>
<reference evidence="2" key="1">
    <citation type="journal article" date="2018" name="Nat. Genet.">
        <title>Extensive intraspecific gene order and gene structural variations between Mo17 and other maize genomes.</title>
        <authorList>
            <person name="Sun S."/>
            <person name="Zhou Y."/>
            <person name="Chen J."/>
            <person name="Shi J."/>
            <person name="Zhao H."/>
            <person name="Zhao H."/>
            <person name="Song W."/>
            <person name="Zhang M."/>
            <person name="Cui Y."/>
            <person name="Dong X."/>
            <person name="Liu H."/>
            <person name="Ma X."/>
            <person name="Jiao Y."/>
            <person name="Wang B."/>
            <person name="Wei X."/>
            <person name="Stein J.C."/>
            <person name="Glaubitz J.C."/>
            <person name="Lu F."/>
            <person name="Yu G."/>
            <person name="Liang C."/>
            <person name="Fengler K."/>
            <person name="Li B."/>
            <person name="Rafalski A."/>
            <person name="Schnable P.S."/>
            <person name="Ware D.H."/>
            <person name="Buckler E.S."/>
            <person name="Lai J."/>
        </authorList>
    </citation>
    <scope>NUCLEOTIDE SEQUENCE [LARGE SCALE GENOMIC DNA]</scope>
    <source>
        <tissue evidence="2">Seedling</tissue>
    </source>
</reference>
<accession>A0A317Y8X9</accession>
<dbReference type="EMBL" id="NCVQ01000001">
    <property type="protein sequence ID" value="PWZ55107.1"/>
    <property type="molecule type" value="Genomic_DNA"/>
</dbReference>
<name>A0A317Y8X9_MAIZE</name>
<sequence length="28" mass="3124">MNIIYRGNSPNRLGKQCSKTSPNSEKIS</sequence>
<proteinExistence type="predicted"/>
<protein>
    <submittedName>
        <fullName evidence="2">Uncharacterized protein</fullName>
    </submittedName>
</protein>
<evidence type="ECO:0000256" key="1">
    <source>
        <dbReference type="SAM" id="MobiDB-lite"/>
    </source>
</evidence>
<gene>
    <name evidence="2" type="ORF">Zm00014a_029551</name>
</gene>
<feature type="region of interest" description="Disordered" evidence="1">
    <location>
        <begin position="1"/>
        <end position="28"/>
    </location>
</feature>
<evidence type="ECO:0000313" key="2">
    <source>
        <dbReference type="EMBL" id="PWZ55107.1"/>
    </source>
</evidence>
<feature type="compositionally biased region" description="Polar residues" evidence="1">
    <location>
        <begin position="17"/>
        <end position="28"/>
    </location>
</feature>
<dbReference type="Proteomes" id="UP000251960">
    <property type="component" value="Chromosome 1"/>
</dbReference>